<protein>
    <submittedName>
        <fullName evidence="2">Uncharacterized protein</fullName>
    </submittedName>
</protein>
<evidence type="ECO:0000313" key="2">
    <source>
        <dbReference type="EMBL" id="KAF6800304.1"/>
    </source>
</evidence>
<gene>
    <name evidence="2" type="ORF">CSOJ01_12232</name>
</gene>
<evidence type="ECO:0000313" key="3">
    <source>
        <dbReference type="Proteomes" id="UP000652219"/>
    </source>
</evidence>
<reference evidence="2 3" key="1">
    <citation type="journal article" date="2020" name="Phytopathology">
        <title>Genome Sequence Resources of Colletotrichum truncatum, C. plurivorum, C. musicola, and C. sojae: Four Species Pathogenic to Soybean (Glycine max).</title>
        <authorList>
            <person name="Rogerio F."/>
            <person name="Boufleur T.R."/>
            <person name="Ciampi-Guillardi M."/>
            <person name="Sukno S.A."/>
            <person name="Thon M.R."/>
            <person name="Massola Junior N.S."/>
            <person name="Baroncelli R."/>
        </authorList>
    </citation>
    <scope>NUCLEOTIDE SEQUENCE [LARGE SCALE GENOMIC DNA]</scope>
    <source>
        <strain evidence="2 3">LFN0009</strain>
    </source>
</reference>
<feature type="region of interest" description="Disordered" evidence="1">
    <location>
        <begin position="1"/>
        <end position="26"/>
    </location>
</feature>
<dbReference type="AlphaFoldDB" id="A0A8H6IVD7"/>
<name>A0A8H6IVD7_9PEZI</name>
<keyword evidence="3" id="KW-1185">Reference proteome</keyword>
<dbReference type="EMBL" id="WIGN01000307">
    <property type="protein sequence ID" value="KAF6800304.1"/>
    <property type="molecule type" value="Genomic_DNA"/>
</dbReference>
<comment type="caution">
    <text evidence="2">The sequence shown here is derived from an EMBL/GenBank/DDBJ whole genome shotgun (WGS) entry which is preliminary data.</text>
</comment>
<sequence>MAEKLDGRRVGPERSACRTHRPEQTVTGVSPASYTVKGVSTLGSGKQSEDKESRLYLVGGGARVDTGHMNGDRGHSGGGHSGLTLISSSAPSIPWAPQSVSIIDYAAWATEPTGPGFALGRLKKGRPRTIAEPAALFTLGRGEASFACSPRPRLASDGVKALLPPWTVPREITRISPSVA</sequence>
<accession>A0A8H6IVD7</accession>
<organism evidence="2 3">
    <name type="scientific">Colletotrichum sojae</name>
    <dbReference type="NCBI Taxonomy" id="2175907"/>
    <lineage>
        <taxon>Eukaryota</taxon>
        <taxon>Fungi</taxon>
        <taxon>Dikarya</taxon>
        <taxon>Ascomycota</taxon>
        <taxon>Pezizomycotina</taxon>
        <taxon>Sordariomycetes</taxon>
        <taxon>Hypocreomycetidae</taxon>
        <taxon>Glomerellales</taxon>
        <taxon>Glomerellaceae</taxon>
        <taxon>Colletotrichum</taxon>
        <taxon>Colletotrichum orchidearum species complex</taxon>
    </lineage>
</organism>
<feature type="compositionally biased region" description="Basic and acidic residues" evidence="1">
    <location>
        <begin position="1"/>
        <end position="23"/>
    </location>
</feature>
<dbReference type="Proteomes" id="UP000652219">
    <property type="component" value="Unassembled WGS sequence"/>
</dbReference>
<evidence type="ECO:0000256" key="1">
    <source>
        <dbReference type="SAM" id="MobiDB-lite"/>
    </source>
</evidence>
<proteinExistence type="predicted"/>